<dbReference type="Proteomes" id="UP001145145">
    <property type="component" value="Unassembled WGS sequence"/>
</dbReference>
<dbReference type="EMBL" id="BSBO01000013">
    <property type="protein sequence ID" value="GLG04348.1"/>
    <property type="molecule type" value="Genomic_DNA"/>
</dbReference>
<evidence type="ECO:0000313" key="3">
    <source>
        <dbReference type="Proteomes" id="UP001145145"/>
    </source>
</evidence>
<name>A0A9W6C701_9FIRM</name>
<organism evidence="2 3">
    <name type="scientific">Sellimonas catena</name>
    <dbReference type="NCBI Taxonomy" id="2994035"/>
    <lineage>
        <taxon>Bacteria</taxon>
        <taxon>Bacillati</taxon>
        <taxon>Bacillota</taxon>
        <taxon>Clostridia</taxon>
        <taxon>Lachnospirales</taxon>
        <taxon>Lachnospiraceae</taxon>
        <taxon>Sellimonas</taxon>
    </lineage>
</organism>
<proteinExistence type="predicted"/>
<dbReference type="SUPFAM" id="SSF56300">
    <property type="entry name" value="Metallo-dependent phosphatases"/>
    <property type="match status" value="1"/>
</dbReference>
<comment type="caution">
    <text evidence="2">The sequence shown here is derived from an EMBL/GenBank/DDBJ whole genome shotgun (WGS) entry which is preliminary data.</text>
</comment>
<dbReference type="InterPro" id="IPR029052">
    <property type="entry name" value="Metallo-depent_PP-like"/>
</dbReference>
<feature type="domain" description="Calcineurin-like phosphoesterase" evidence="1">
    <location>
        <begin position="1"/>
        <end position="194"/>
    </location>
</feature>
<dbReference type="GO" id="GO:0016787">
    <property type="term" value="F:hydrolase activity"/>
    <property type="evidence" value="ECO:0007669"/>
    <property type="project" value="InterPro"/>
</dbReference>
<evidence type="ECO:0000313" key="2">
    <source>
        <dbReference type="EMBL" id="GLG04348.1"/>
    </source>
</evidence>
<dbReference type="Gene3D" id="3.60.21.10">
    <property type="match status" value="1"/>
</dbReference>
<accession>A0A9W6C701</accession>
<dbReference type="AlphaFoldDB" id="A0A9W6C701"/>
<dbReference type="InterPro" id="IPR004843">
    <property type="entry name" value="Calcineurin-like_PHP"/>
</dbReference>
<keyword evidence="3" id="KW-1185">Reference proteome</keyword>
<protein>
    <submittedName>
        <fullName evidence="2">Serine/threonine protein phosphatase</fullName>
    </submittedName>
</protein>
<dbReference type="Pfam" id="PF00149">
    <property type="entry name" value="Metallophos"/>
    <property type="match status" value="1"/>
</dbReference>
<gene>
    <name evidence="2" type="ORF">Selli1_15220</name>
</gene>
<reference evidence="2 3" key="1">
    <citation type="journal article" date="2023" name="Int. J. Syst. Evol. Microbiol.">
        <title>Sellimonas catena sp. nov., isolated from human faeces.</title>
        <authorList>
            <person name="Hisatomi A."/>
            <person name="Ohkuma M."/>
            <person name="Sakamoto M."/>
        </authorList>
    </citation>
    <scope>NUCLEOTIDE SEQUENCE [LARGE SCALE GENOMIC DNA]</scope>
    <source>
        <strain evidence="2 3">12EGH17</strain>
    </source>
</reference>
<sequence length="237" mass="27588">MKVLVIPDVHLKPYLFTQASSILESGAADQAVCLMDIPDDWGQEYHIERYVETYDAAIAFAKKYPDTLWAYGNHDLCYMWNERESGYSVAAAWTVREKLMELRRALPEGNEIRYIQKIDQVLFCHGGIRDEFVKGTVEAEKYDDVDEVVRTINEFHHDLMWNDISPIWYRPQYSSWKMYGEDQALQVVGHTPVEAIYRRGSVISCDVFSTYRDGSPIGSREFPIIDTKTWEFQGVKY</sequence>
<dbReference type="RefSeq" id="WP_281872651.1">
    <property type="nucleotide sequence ID" value="NZ_BSBO01000013.1"/>
</dbReference>
<evidence type="ECO:0000259" key="1">
    <source>
        <dbReference type="Pfam" id="PF00149"/>
    </source>
</evidence>